<accession>A0ABN0C1W0</accession>
<keyword evidence="2" id="KW-1185">Reference proteome</keyword>
<dbReference type="Proteomes" id="UP000003179">
    <property type="component" value="Unassembled WGS sequence"/>
</dbReference>
<organism evidence="1 2">
    <name type="scientific">Cutibacterium modestum HL044PA1</name>
    <dbReference type="NCBI Taxonomy" id="765109"/>
    <lineage>
        <taxon>Bacteria</taxon>
        <taxon>Bacillati</taxon>
        <taxon>Actinomycetota</taxon>
        <taxon>Actinomycetes</taxon>
        <taxon>Propionibacteriales</taxon>
        <taxon>Propionibacteriaceae</taxon>
        <taxon>Cutibacterium</taxon>
        <taxon>Cutibacterium modestum</taxon>
    </lineage>
</organism>
<reference evidence="1" key="1">
    <citation type="submission" date="2010-08" db="EMBL/GenBank/DDBJ databases">
        <authorList>
            <person name="Weinstock G."/>
            <person name="Sodergren E."/>
            <person name="Clifton S."/>
            <person name="Fulton L."/>
            <person name="Fulton B."/>
            <person name="Courtney L."/>
            <person name="Fronick C."/>
            <person name="Harrison M."/>
            <person name="Strong C."/>
            <person name="Farmer C."/>
            <person name="Delahaunty K."/>
            <person name="Markovic C."/>
            <person name="Hall O."/>
            <person name="Minx P."/>
            <person name="Tomlinson C."/>
            <person name="Mitreva M."/>
            <person name="Hou S."/>
            <person name="Chen J."/>
            <person name="Wollam A."/>
            <person name="Pepin K.H."/>
            <person name="Johnson M."/>
            <person name="Bhonagiri V."/>
            <person name="Zhang X."/>
            <person name="Suruliraj S."/>
            <person name="Warren W."/>
            <person name="Chinwalla A."/>
            <person name="Mardis E.R."/>
            <person name="Wilson R.K."/>
        </authorList>
    </citation>
    <scope>NUCLEOTIDE SEQUENCE [LARGE SCALE GENOMIC DNA]</scope>
    <source>
        <strain evidence="1">HL044PA1</strain>
    </source>
</reference>
<evidence type="ECO:0000313" key="1">
    <source>
        <dbReference type="EMBL" id="EFS91111.1"/>
    </source>
</evidence>
<protein>
    <submittedName>
        <fullName evidence="1">Uncharacterized protein</fullName>
    </submittedName>
</protein>
<evidence type="ECO:0000313" key="2">
    <source>
        <dbReference type="Proteomes" id="UP000003179"/>
    </source>
</evidence>
<sequence length="127" mass="14250">MSTAIGVASPYKSDDVSHHKHRVHARTLDMMGHRIGVQHERNSIGAVEFRIAEPHGGFLDAARQVVVTVHLRTSHEDRQLVGVGVPDANDVNSNLTMELGFAIPISCRFSNYLFPYHYQGKYFVDHI</sequence>
<name>A0ABN0C1W0_9ACTN</name>
<comment type="caution">
    <text evidence="1">The sequence shown here is derived from an EMBL/GenBank/DDBJ whole genome shotgun (WGS) entry which is preliminary data.</text>
</comment>
<gene>
    <name evidence="1" type="ORF">HMPREF9607_02737</name>
</gene>
<proteinExistence type="predicted"/>
<dbReference type="EMBL" id="ADZU01000042">
    <property type="protein sequence ID" value="EFS91111.1"/>
    <property type="molecule type" value="Genomic_DNA"/>
</dbReference>